<dbReference type="AlphaFoldDB" id="A0A6P2VVP8"/>
<evidence type="ECO:0000313" key="2">
    <source>
        <dbReference type="EMBL" id="VWC95579.1"/>
    </source>
</evidence>
<accession>A0A6P2VVP8</accession>
<dbReference type="RefSeq" id="WP_175012176.1">
    <property type="nucleotide sequence ID" value="NZ_CABVQN010000008.1"/>
</dbReference>
<dbReference type="Proteomes" id="UP000494110">
    <property type="component" value="Unassembled WGS sequence"/>
</dbReference>
<sequence>MMTIQQMRDSIVEHVAEVGKAVDGEYHKAVTAFIDFIERKDAKIHDAVVLLLANGYHVESPAQAAAQTTPSQADPAAVQQ</sequence>
<feature type="region of interest" description="Disordered" evidence="1">
    <location>
        <begin position="61"/>
        <end position="80"/>
    </location>
</feature>
<gene>
    <name evidence="2" type="ORF">BLA39750_02198</name>
</gene>
<name>A0A6P2VVP8_BURL3</name>
<dbReference type="EMBL" id="CABVQN010000008">
    <property type="protein sequence ID" value="VWC95579.1"/>
    <property type="molecule type" value="Genomic_DNA"/>
</dbReference>
<protein>
    <submittedName>
        <fullName evidence="2">Uncharacterized protein</fullName>
    </submittedName>
</protein>
<evidence type="ECO:0000256" key="1">
    <source>
        <dbReference type="SAM" id="MobiDB-lite"/>
    </source>
</evidence>
<proteinExistence type="predicted"/>
<evidence type="ECO:0000313" key="3">
    <source>
        <dbReference type="Proteomes" id="UP000494110"/>
    </source>
</evidence>
<organism evidence="2 3">
    <name type="scientific">Burkholderia lata (strain ATCC 17760 / DSM 23089 / LMG 22485 / NCIMB 9086 / R18194 / 383)</name>
    <dbReference type="NCBI Taxonomy" id="482957"/>
    <lineage>
        <taxon>Bacteria</taxon>
        <taxon>Pseudomonadati</taxon>
        <taxon>Pseudomonadota</taxon>
        <taxon>Betaproteobacteria</taxon>
        <taxon>Burkholderiales</taxon>
        <taxon>Burkholderiaceae</taxon>
        <taxon>Burkholderia</taxon>
        <taxon>Burkholderia cepacia complex</taxon>
    </lineage>
</organism>
<reference evidence="2 3" key="1">
    <citation type="submission" date="2019-09" db="EMBL/GenBank/DDBJ databases">
        <authorList>
            <person name="Depoorter E."/>
        </authorList>
    </citation>
    <scope>NUCLEOTIDE SEQUENCE [LARGE SCALE GENOMIC DNA]</scope>
    <source>
        <strain evidence="2">R-39750</strain>
    </source>
</reference>